<protein>
    <submittedName>
        <fullName evidence="2">3'-5' exonuclease</fullName>
    </submittedName>
</protein>
<keyword evidence="2" id="KW-0269">Exonuclease</keyword>
<reference evidence="3" key="1">
    <citation type="submission" date="2017-09" db="EMBL/GenBank/DDBJ databases">
        <title>Depth-based differentiation of microbial function through sediment-hosted aquifers and enrichment of novel symbionts in the deep terrestrial subsurface.</title>
        <authorList>
            <person name="Probst A.J."/>
            <person name="Ladd B."/>
            <person name="Jarett J.K."/>
            <person name="Geller-Mcgrath D.E."/>
            <person name="Sieber C.M.K."/>
            <person name="Emerson J.B."/>
            <person name="Anantharaman K."/>
            <person name="Thomas B.C."/>
            <person name="Malmstrom R."/>
            <person name="Stieglmeier M."/>
            <person name="Klingl A."/>
            <person name="Woyke T."/>
            <person name="Ryan C.M."/>
            <person name="Banfield J.F."/>
        </authorList>
    </citation>
    <scope>NUCLEOTIDE SEQUENCE [LARGE SCALE GENOMIC DNA]</scope>
</reference>
<gene>
    <name evidence="2" type="ORF">COT99_02180</name>
</gene>
<dbReference type="GO" id="GO:0003676">
    <property type="term" value="F:nucleic acid binding"/>
    <property type="evidence" value="ECO:0007669"/>
    <property type="project" value="InterPro"/>
</dbReference>
<proteinExistence type="predicted"/>
<dbReference type="EMBL" id="PFAR01000025">
    <property type="protein sequence ID" value="PIR93177.1"/>
    <property type="molecule type" value="Genomic_DNA"/>
</dbReference>
<dbReference type="AlphaFoldDB" id="A0A2H0V269"/>
<dbReference type="Proteomes" id="UP000228626">
    <property type="component" value="Unassembled WGS sequence"/>
</dbReference>
<evidence type="ECO:0000259" key="1">
    <source>
        <dbReference type="Pfam" id="PF10108"/>
    </source>
</evidence>
<keyword evidence="2" id="KW-0378">Hydrolase</keyword>
<feature type="domain" description="Predicted 3'-5' exonuclease PolB-like" evidence="1">
    <location>
        <begin position="88"/>
        <end position="221"/>
    </location>
</feature>
<comment type="caution">
    <text evidence="2">The sequence shown here is derived from an EMBL/GenBank/DDBJ whole genome shotgun (WGS) entry which is preliminary data.</text>
</comment>
<accession>A0A2H0V269</accession>
<organism evidence="2 3">
    <name type="scientific">Candidatus Falkowbacteria bacterium CG10_big_fil_rev_8_21_14_0_10_43_10</name>
    <dbReference type="NCBI Taxonomy" id="1974567"/>
    <lineage>
        <taxon>Bacteria</taxon>
        <taxon>Candidatus Falkowiibacteriota</taxon>
    </lineage>
</organism>
<dbReference type="InterPro" id="IPR012337">
    <property type="entry name" value="RNaseH-like_sf"/>
</dbReference>
<evidence type="ECO:0000313" key="3">
    <source>
        <dbReference type="Proteomes" id="UP000228626"/>
    </source>
</evidence>
<evidence type="ECO:0000313" key="2">
    <source>
        <dbReference type="EMBL" id="PIR93177.1"/>
    </source>
</evidence>
<dbReference type="GO" id="GO:0004527">
    <property type="term" value="F:exonuclease activity"/>
    <property type="evidence" value="ECO:0007669"/>
    <property type="project" value="UniProtKB-KW"/>
</dbReference>
<dbReference type="InterPro" id="IPR019288">
    <property type="entry name" value="3'-5'_exonuclease_PolB-like"/>
</dbReference>
<dbReference type="Pfam" id="PF10108">
    <property type="entry name" value="DNA_pol_B_exo2"/>
    <property type="match status" value="1"/>
</dbReference>
<name>A0A2H0V269_9BACT</name>
<dbReference type="Gene3D" id="3.30.420.10">
    <property type="entry name" value="Ribonuclease H-like superfamily/Ribonuclease H"/>
    <property type="match status" value="1"/>
</dbReference>
<keyword evidence="2" id="KW-0540">Nuclease</keyword>
<dbReference type="SUPFAM" id="SSF53098">
    <property type="entry name" value="Ribonuclease H-like"/>
    <property type="match status" value="1"/>
</dbReference>
<dbReference type="InterPro" id="IPR036397">
    <property type="entry name" value="RNaseH_sf"/>
</dbReference>
<sequence>MTIKMNRIIFDIETAGEEWDELDKESQKYLMRFAKTRPEKKLEKQRLALYPLTAEIICIGMLNPDTNKGAVCYRTPEFSGQQEFIDGNINYVSGSEIKILERFWQAIKHYQQFITFNGRAFDCPFLLTRSAILGARATKNLMPYRYSADTHIDLLEQLTFYGAGRKFSLDFYCKVFGIESPKSHGITGLDVPRLFREGRTLEVAKYCAGDLQATKELYQRWKDSISF</sequence>